<feature type="active site" evidence="7">
    <location>
        <position position="556"/>
    </location>
</feature>
<dbReference type="Gene3D" id="2.40.50.140">
    <property type="entry name" value="Nucleic acid-binding proteins"/>
    <property type="match status" value="1"/>
</dbReference>
<dbReference type="PROSITE" id="PS01230">
    <property type="entry name" value="TRMA_1"/>
    <property type="match status" value="1"/>
</dbReference>
<protein>
    <submittedName>
        <fullName evidence="10">23S rRNA (Uracil(1939)-C(5))-methyltransferase RlmD</fullName>
        <ecNumber evidence="10">2.1.1.190</ecNumber>
    </submittedName>
</protein>
<evidence type="ECO:0000256" key="6">
    <source>
        <dbReference type="PROSITE-ProRule" id="PRU01024"/>
    </source>
</evidence>
<dbReference type="PROSITE" id="PS50926">
    <property type="entry name" value="TRAM"/>
    <property type="match status" value="1"/>
</dbReference>
<dbReference type="CDD" id="cd02440">
    <property type="entry name" value="AdoMet_MTases"/>
    <property type="match status" value="1"/>
</dbReference>
<evidence type="ECO:0000313" key="11">
    <source>
        <dbReference type="Proteomes" id="UP000273145"/>
    </source>
</evidence>
<feature type="region of interest" description="Disordered" evidence="8">
    <location>
        <begin position="1"/>
        <end position="56"/>
    </location>
</feature>
<dbReference type="PROSITE" id="PS51687">
    <property type="entry name" value="SAM_MT_RNA_M5U"/>
    <property type="match status" value="1"/>
</dbReference>
<sequence length="599" mass="64463">MKKQRNKGTVGRKESAGRAHGSAERETGIRSSSKRSKNRSTGNLRGARKQQAREIAGLPVSKNDEVVIDIIGMNHDGEGVGRADGYTLFVAGALPGEKALVKVLKTKKQYGYAKLLELREVSPDRVAAPCSIYDKCGGCQLQHLSYAGQLAWKRQHVIDALERIGKLRVAETGDAGAVLGGDGASEGAGAGTGTGAVVSEAVRGGNGVSGDRAAEVSAGTGVVKVAANDSSGVTTVGFGGYELEGEGLVAAVEPSAHNGIVVLPTLGMAEPWRYRNKAQVPVGVTDGALVGGFYARGSHRIVDMETCLIQHESTDDVVARVKAIGRKLGITAYNEESGQGLLRHVVVKVGFRTGEVMLVLVTNGQDIPHVEAWIGLIREQLPQVVSICQNINTKQTNVIFGDETRVLWGRDVIYDYIGDVQFAISARSFYQVNPVQTEVLYSKTVEYAGLTGRETVIDAYCGIGTISLFLAQHAERVYGVEIVKEAIDDARSNAELNGMRHVTFEVGASEEVIPRWKEQGIEADVIVVDPPRKGCDPRLLETILEMKPERVVYVSCNPSTLARDLRILEDGGYRTVEVQPVDMFPHTTHIENVALLVRK</sequence>
<dbReference type="KEGG" id="plen:EIM92_23110"/>
<dbReference type="EMBL" id="CP034248">
    <property type="protein sequence ID" value="AZK48715.1"/>
    <property type="molecule type" value="Genomic_DNA"/>
</dbReference>
<keyword evidence="1" id="KW-0408">Iron</keyword>
<dbReference type="FunFam" id="2.40.50.140:FF:000097">
    <property type="entry name" value="23S rRNA (uracil(1939)-C(5))-methyltransferase RlmD"/>
    <property type="match status" value="1"/>
</dbReference>
<evidence type="ECO:0000256" key="8">
    <source>
        <dbReference type="SAM" id="MobiDB-lite"/>
    </source>
</evidence>
<dbReference type="InterPro" id="IPR029063">
    <property type="entry name" value="SAM-dependent_MTases_sf"/>
</dbReference>
<dbReference type="PROSITE" id="PS01231">
    <property type="entry name" value="TRMA_2"/>
    <property type="match status" value="1"/>
</dbReference>
<keyword evidence="5" id="KW-0411">Iron-sulfur</keyword>
<dbReference type="PANTHER" id="PTHR11061:SF30">
    <property type="entry name" value="TRNA (URACIL(54)-C(5))-METHYLTRANSFERASE"/>
    <property type="match status" value="1"/>
</dbReference>
<dbReference type="Gene3D" id="3.40.50.150">
    <property type="entry name" value="Vaccinia Virus protein VP39"/>
    <property type="match status" value="1"/>
</dbReference>
<reference evidence="10 11" key="1">
    <citation type="submission" date="2018-11" db="EMBL/GenBank/DDBJ databases">
        <title>Genome sequencing of Paenibacillus lentus DSM25539(T).</title>
        <authorList>
            <person name="Kook J.-K."/>
            <person name="Park S.-N."/>
            <person name="Lim Y.K."/>
        </authorList>
    </citation>
    <scope>NUCLEOTIDE SEQUENCE [LARGE SCALE GENOMIC DNA]</scope>
    <source>
        <strain evidence="10 11">DSM 25539</strain>
    </source>
</reference>
<dbReference type="AlphaFoldDB" id="A0A3S8S0P9"/>
<feature type="active site" description="Nucleophile" evidence="6">
    <location>
        <position position="556"/>
    </location>
</feature>
<feature type="compositionally biased region" description="Basic and acidic residues" evidence="8">
    <location>
        <begin position="11"/>
        <end position="28"/>
    </location>
</feature>
<dbReference type="Pfam" id="PF05958">
    <property type="entry name" value="tRNA_U5-meth_tr"/>
    <property type="match status" value="1"/>
</dbReference>
<comment type="similarity">
    <text evidence="6">Belongs to the class I-like SAM-binding methyltransferase superfamily. RNA M5U methyltransferase family.</text>
</comment>
<keyword evidence="2 6" id="KW-0489">Methyltransferase</keyword>
<keyword evidence="3 6" id="KW-0808">Transferase</keyword>
<evidence type="ECO:0000256" key="3">
    <source>
        <dbReference type="ARBA" id="ARBA00022679"/>
    </source>
</evidence>
<keyword evidence="11" id="KW-1185">Reference proteome</keyword>
<dbReference type="GO" id="GO:0070041">
    <property type="term" value="F:rRNA (uridine-C5-)-methyltransferase activity"/>
    <property type="evidence" value="ECO:0007669"/>
    <property type="project" value="TreeGrafter"/>
</dbReference>
<dbReference type="Pfam" id="PF01938">
    <property type="entry name" value="TRAM"/>
    <property type="match status" value="1"/>
</dbReference>
<dbReference type="PANTHER" id="PTHR11061">
    <property type="entry name" value="RNA M5U METHYLTRANSFERASE"/>
    <property type="match status" value="1"/>
</dbReference>
<evidence type="ECO:0000256" key="7">
    <source>
        <dbReference type="PROSITE-ProRule" id="PRU10015"/>
    </source>
</evidence>
<name>A0A3S8S0P9_9BACL</name>
<dbReference type="InterPro" id="IPR002792">
    <property type="entry name" value="TRAM_dom"/>
</dbReference>
<feature type="binding site" evidence="6">
    <location>
        <position position="460"/>
    </location>
    <ligand>
        <name>S-adenosyl-L-methionine</name>
        <dbReference type="ChEBI" id="CHEBI:59789"/>
    </ligand>
</feature>
<dbReference type="Gene3D" id="2.40.50.1070">
    <property type="match status" value="1"/>
</dbReference>
<evidence type="ECO:0000256" key="5">
    <source>
        <dbReference type="ARBA" id="ARBA00023014"/>
    </source>
</evidence>
<dbReference type="InterPro" id="IPR030390">
    <property type="entry name" value="MeTrfase_TrmA_AS"/>
</dbReference>
<dbReference type="FunFam" id="2.40.50.1070:FF:000003">
    <property type="entry name" value="23S rRNA (Uracil-5-)-methyltransferase RumA"/>
    <property type="match status" value="1"/>
</dbReference>
<evidence type="ECO:0000313" key="10">
    <source>
        <dbReference type="EMBL" id="AZK48715.1"/>
    </source>
</evidence>
<keyword evidence="1" id="KW-0479">Metal-binding</keyword>
<feature type="binding site" evidence="6">
    <location>
        <position position="529"/>
    </location>
    <ligand>
        <name>S-adenosyl-L-methionine</name>
        <dbReference type="ChEBI" id="CHEBI:59789"/>
    </ligand>
</feature>
<evidence type="ECO:0000256" key="2">
    <source>
        <dbReference type="ARBA" id="ARBA00022603"/>
    </source>
</evidence>
<dbReference type="RefSeq" id="WP_125084863.1">
    <property type="nucleotide sequence ID" value="NZ_CP034248.1"/>
</dbReference>
<dbReference type="Proteomes" id="UP000273145">
    <property type="component" value="Chromosome"/>
</dbReference>
<accession>A0A3S8S0P9</accession>
<dbReference type="EC" id="2.1.1.190" evidence="10"/>
<evidence type="ECO:0000259" key="9">
    <source>
        <dbReference type="PROSITE" id="PS50926"/>
    </source>
</evidence>
<dbReference type="GO" id="GO:0070475">
    <property type="term" value="P:rRNA base methylation"/>
    <property type="evidence" value="ECO:0007669"/>
    <property type="project" value="TreeGrafter"/>
</dbReference>
<feature type="binding site" evidence="6">
    <location>
        <position position="431"/>
    </location>
    <ligand>
        <name>S-adenosyl-L-methionine</name>
        <dbReference type="ChEBI" id="CHEBI:59789"/>
    </ligand>
</feature>
<dbReference type="InterPro" id="IPR012340">
    <property type="entry name" value="NA-bd_OB-fold"/>
</dbReference>
<keyword evidence="1" id="KW-0004">4Fe-4S</keyword>
<dbReference type="InterPro" id="IPR010280">
    <property type="entry name" value="U5_MeTrfase_fam"/>
</dbReference>
<dbReference type="FunFam" id="3.40.50.150:FF:000009">
    <property type="entry name" value="23S rRNA (Uracil(1939)-C(5))-methyltransferase RlmD"/>
    <property type="match status" value="1"/>
</dbReference>
<dbReference type="SUPFAM" id="SSF53335">
    <property type="entry name" value="S-adenosyl-L-methionine-dependent methyltransferases"/>
    <property type="match status" value="1"/>
</dbReference>
<dbReference type="NCBIfam" id="TIGR00479">
    <property type="entry name" value="rumA"/>
    <property type="match status" value="1"/>
</dbReference>
<organism evidence="10 11">
    <name type="scientific">Paenibacillus lentus</name>
    <dbReference type="NCBI Taxonomy" id="1338368"/>
    <lineage>
        <taxon>Bacteria</taxon>
        <taxon>Bacillati</taxon>
        <taxon>Bacillota</taxon>
        <taxon>Bacilli</taxon>
        <taxon>Bacillales</taxon>
        <taxon>Paenibacillaceae</taxon>
        <taxon>Paenibacillus</taxon>
    </lineage>
</organism>
<proteinExistence type="inferred from homology"/>
<feature type="binding site" evidence="6">
    <location>
        <position position="481"/>
    </location>
    <ligand>
        <name>S-adenosyl-L-methionine</name>
        <dbReference type="ChEBI" id="CHEBI:59789"/>
    </ligand>
</feature>
<dbReference type="OrthoDB" id="9804590at2"/>
<feature type="domain" description="TRAM" evidence="9">
    <location>
        <begin position="57"/>
        <end position="117"/>
    </location>
</feature>
<gene>
    <name evidence="10" type="primary">rlmD</name>
    <name evidence="10" type="ORF">EIM92_23110</name>
</gene>
<dbReference type="GO" id="GO:0051539">
    <property type="term" value="F:4 iron, 4 sulfur cluster binding"/>
    <property type="evidence" value="ECO:0007669"/>
    <property type="project" value="UniProtKB-KW"/>
</dbReference>
<dbReference type="SUPFAM" id="SSF50249">
    <property type="entry name" value="Nucleic acid-binding proteins"/>
    <property type="match status" value="1"/>
</dbReference>
<keyword evidence="4 6" id="KW-0949">S-adenosyl-L-methionine</keyword>
<evidence type="ECO:0000256" key="4">
    <source>
        <dbReference type="ARBA" id="ARBA00022691"/>
    </source>
</evidence>
<dbReference type="InterPro" id="IPR030391">
    <property type="entry name" value="MeTrfase_TrmA_CS"/>
</dbReference>
<evidence type="ECO:0000256" key="1">
    <source>
        <dbReference type="ARBA" id="ARBA00022485"/>
    </source>
</evidence>